<evidence type="ECO:0000313" key="2">
    <source>
        <dbReference type="Proteomes" id="UP001567538"/>
    </source>
</evidence>
<accession>A0ABD1FMC5</accession>
<dbReference type="EMBL" id="JBEAFC010000014">
    <property type="protein sequence ID" value="KAL1532986.1"/>
    <property type="molecule type" value="Genomic_DNA"/>
</dbReference>
<name>A0ABD1FMC5_SALDI</name>
<reference evidence="1 2" key="1">
    <citation type="submission" date="2024-06" db="EMBL/GenBank/DDBJ databases">
        <title>A chromosome level genome sequence of Diviner's sage (Salvia divinorum).</title>
        <authorList>
            <person name="Ford S.A."/>
            <person name="Ro D.-K."/>
            <person name="Ness R.W."/>
            <person name="Phillips M.A."/>
        </authorList>
    </citation>
    <scope>NUCLEOTIDE SEQUENCE [LARGE SCALE GENOMIC DNA]</scope>
    <source>
        <strain evidence="1">SAF-2024a</strain>
        <tissue evidence="1">Leaf</tissue>
    </source>
</reference>
<keyword evidence="2" id="KW-1185">Reference proteome</keyword>
<dbReference type="AlphaFoldDB" id="A0ABD1FMC5"/>
<evidence type="ECO:0000313" key="1">
    <source>
        <dbReference type="EMBL" id="KAL1532986.1"/>
    </source>
</evidence>
<proteinExistence type="predicted"/>
<dbReference type="Proteomes" id="UP001567538">
    <property type="component" value="Unassembled WGS sequence"/>
</dbReference>
<protein>
    <submittedName>
        <fullName evidence="1">Uncharacterized protein</fullName>
    </submittedName>
</protein>
<sequence length="126" mass="14194">MTTPLQIGTTPSLSSRRSSSLLLCPAAAAASRFDSRSNGVLSPLPSRLYRHHQCHSLLLRPNPKLSLLVLGVRYFGFKMWNWVCGYLGGFFERIRIGVNWESRLREEAVLYLDFTFGIGIPILVLL</sequence>
<gene>
    <name evidence="1" type="ORF">AAHA92_32934</name>
</gene>
<comment type="caution">
    <text evidence="1">The sequence shown here is derived from an EMBL/GenBank/DDBJ whole genome shotgun (WGS) entry which is preliminary data.</text>
</comment>
<organism evidence="1 2">
    <name type="scientific">Salvia divinorum</name>
    <name type="common">Maria pastora</name>
    <name type="synonym">Diviner's sage</name>
    <dbReference type="NCBI Taxonomy" id="28513"/>
    <lineage>
        <taxon>Eukaryota</taxon>
        <taxon>Viridiplantae</taxon>
        <taxon>Streptophyta</taxon>
        <taxon>Embryophyta</taxon>
        <taxon>Tracheophyta</taxon>
        <taxon>Spermatophyta</taxon>
        <taxon>Magnoliopsida</taxon>
        <taxon>eudicotyledons</taxon>
        <taxon>Gunneridae</taxon>
        <taxon>Pentapetalae</taxon>
        <taxon>asterids</taxon>
        <taxon>lamiids</taxon>
        <taxon>Lamiales</taxon>
        <taxon>Lamiaceae</taxon>
        <taxon>Nepetoideae</taxon>
        <taxon>Mentheae</taxon>
        <taxon>Salviinae</taxon>
        <taxon>Salvia</taxon>
        <taxon>Salvia subgen. Calosphace</taxon>
    </lineage>
</organism>